<evidence type="ECO:0000259" key="8">
    <source>
        <dbReference type="PROSITE" id="PS50866"/>
    </source>
</evidence>
<evidence type="ECO:0000313" key="9">
    <source>
        <dbReference type="EMBL" id="EWM29303.1"/>
    </source>
</evidence>
<sequence>MPLLSTRPRRDSNSWPPGPLGFIMQKRMVNASSRLRHRAFVFLRIFLMMLLLSRNACKAEFYVVIQPSGNEQCFMIEQPQGTPVTVDYDLPAYATQSLNLVISLVSGPGGKGGGGKMVQQVQMNEEKGQFKFATVKDGFHSLCIVPHTVTKPTKVGLEVTYGKSDAYYADLAKEAHIDLLEASIMHLNAQMGQILNEADYMKDKEVLFHQQCERTNSAARWWPILQVGILLVTGVLQVNNLKQFFKARRLV</sequence>
<keyword evidence="4" id="KW-0732">Signal</keyword>
<evidence type="ECO:0000256" key="3">
    <source>
        <dbReference type="ARBA" id="ARBA00022692"/>
    </source>
</evidence>
<evidence type="ECO:0000256" key="6">
    <source>
        <dbReference type="ARBA" id="ARBA00023136"/>
    </source>
</evidence>
<accession>W7U0K4</accession>
<feature type="domain" description="GOLD" evidence="8">
    <location>
        <begin position="71"/>
        <end position="191"/>
    </location>
</feature>
<evidence type="ECO:0000256" key="1">
    <source>
        <dbReference type="ARBA" id="ARBA00004479"/>
    </source>
</evidence>
<proteinExistence type="inferred from homology"/>
<keyword evidence="6" id="KW-0472">Membrane</keyword>
<evidence type="ECO:0000256" key="4">
    <source>
        <dbReference type="ARBA" id="ARBA00022729"/>
    </source>
</evidence>
<dbReference type="AlphaFoldDB" id="W7U0K4"/>
<evidence type="ECO:0000313" key="10">
    <source>
        <dbReference type="Proteomes" id="UP000019335"/>
    </source>
</evidence>
<dbReference type="GO" id="GO:0016020">
    <property type="term" value="C:membrane"/>
    <property type="evidence" value="ECO:0007669"/>
    <property type="project" value="UniProtKB-SubCell"/>
</dbReference>
<dbReference type="Proteomes" id="UP000019335">
    <property type="component" value="Chromosome 3"/>
</dbReference>
<dbReference type="PROSITE" id="PS50866">
    <property type="entry name" value="GOLD"/>
    <property type="match status" value="1"/>
</dbReference>
<evidence type="ECO:0000256" key="5">
    <source>
        <dbReference type="ARBA" id="ARBA00022989"/>
    </source>
</evidence>
<dbReference type="PANTHER" id="PTHR22811">
    <property type="entry name" value="TRANSMEMBRANE EMP24 DOMAIN-CONTAINING PROTEIN"/>
    <property type="match status" value="1"/>
</dbReference>
<protein>
    <submittedName>
        <fullName evidence="9">Emp24 gp25l p24 family protein</fullName>
    </submittedName>
</protein>
<name>W7U0K4_9STRA</name>
<keyword evidence="10" id="KW-1185">Reference proteome</keyword>
<dbReference type="Pfam" id="PF01105">
    <property type="entry name" value="EMP24_GP25L"/>
    <property type="match status" value="1"/>
</dbReference>
<organism evidence="9 10">
    <name type="scientific">Nannochloropsis gaditana</name>
    <dbReference type="NCBI Taxonomy" id="72520"/>
    <lineage>
        <taxon>Eukaryota</taxon>
        <taxon>Sar</taxon>
        <taxon>Stramenopiles</taxon>
        <taxon>Ochrophyta</taxon>
        <taxon>Eustigmatophyceae</taxon>
        <taxon>Eustigmatales</taxon>
        <taxon>Monodopsidaceae</taxon>
        <taxon>Nannochloropsis</taxon>
    </lineage>
</organism>
<dbReference type="EMBL" id="AZIL01000173">
    <property type="protein sequence ID" value="EWM29303.1"/>
    <property type="molecule type" value="Genomic_DNA"/>
</dbReference>
<evidence type="ECO:0000256" key="2">
    <source>
        <dbReference type="ARBA" id="ARBA00007104"/>
    </source>
</evidence>
<comment type="caution">
    <text evidence="9">The sequence shown here is derived from an EMBL/GenBank/DDBJ whole genome shotgun (WGS) entry which is preliminary data.</text>
</comment>
<reference evidence="9 10" key="1">
    <citation type="journal article" date="2014" name="Mol. Plant">
        <title>Chromosome Scale Genome Assembly and Transcriptome Profiling of Nannochloropsis gaditana in Nitrogen Depletion.</title>
        <authorList>
            <person name="Corteggiani Carpinelli E."/>
            <person name="Telatin A."/>
            <person name="Vitulo N."/>
            <person name="Forcato C."/>
            <person name="D'Angelo M."/>
            <person name="Schiavon R."/>
            <person name="Vezzi A."/>
            <person name="Giacometti G.M."/>
            <person name="Morosinotto T."/>
            <person name="Valle G."/>
        </authorList>
    </citation>
    <scope>NUCLEOTIDE SEQUENCE [LARGE SCALE GENOMIC DNA]</scope>
    <source>
        <strain evidence="9 10">B-31</strain>
    </source>
</reference>
<evidence type="ECO:0000256" key="7">
    <source>
        <dbReference type="RuleBase" id="RU003827"/>
    </source>
</evidence>
<gene>
    <name evidence="9" type="ORF">Naga_100152g5</name>
</gene>
<dbReference type="OrthoDB" id="3427at2759"/>
<dbReference type="InterPro" id="IPR009038">
    <property type="entry name" value="GOLD_dom"/>
</dbReference>
<keyword evidence="5" id="KW-1133">Transmembrane helix</keyword>
<keyword evidence="3 7" id="KW-0812">Transmembrane</keyword>
<comment type="similarity">
    <text evidence="2 7">Belongs to the EMP24/GP25L family.</text>
</comment>
<dbReference type="SMART" id="SM01190">
    <property type="entry name" value="EMP24_GP25L"/>
    <property type="match status" value="1"/>
</dbReference>
<comment type="subcellular location">
    <subcellularLocation>
        <location evidence="1 7">Membrane</location>
        <topology evidence="1 7">Single-pass type I membrane protein</topology>
    </subcellularLocation>
</comment>
<dbReference type="InterPro" id="IPR015720">
    <property type="entry name" value="Emp24-like"/>
</dbReference>